<organism evidence="1 2">
    <name type="scientific">Periconia digitata</name>
    <dbReference type="NCBI Taxonomy" id="1303443"/>
    <lineage>
        <taxon>Eukaryota</taxon>
        <taxon>Fungi</taxon>
        <taxon>Dikarya</taxon>
        <taxon>Ascomycota</taxon>
        <taxon>Pezizomycotina</taxon>
        <taxon>Dothideomycetes</taxon>
        <taxon>Pleosporomycetidae</taxon>
        <taxon>Pleosporales</taxon>
        <taxon>Massarineae</taxon>
        <taxon>Periconiaceae</taxon>
        <taxon>Periconia</taxon>
    </lineage>
</organism>
<evidence type="ECO:0000313" key="2">
    <source>
        <dbReference type="Proteomes" id="UP001152607"/>
    </source>
</evidence>
<dbReference type="Proteomes" id="UP001152607">
    <property type="component" value="Unassembled WGS sequence"/>
</dbReference>
<proteinExistence type="predicted"/>
<dbReference type="EMBL" id="CAOQHR010000002">
    <property type="protein sequence ID" value="CAI6327568.1"/>
    <property type="molecule type" value="Genomic_DNA"/>
</dbReference>
<evidence type="ECO:0000313" key="1">
    <source>
        <dbReference type="EMBL" id="CAI6327568.1"/>
    </source>
</evidence>
<accession>A0A9W4XGC4</accession>
<reference evidence="1" key="1">
    <citation type="submission" date="2023-01" db="EMBL/GenBank/DDBJ databases">
        <authorList>
            <person name="Van Ghelder C."/>
            <person name="Rancurel C."/>
        </authorList>
    </citation>
    <scope>NUCLEOTIDE SEQUENCE</scope>
    <source>
        <strain evidence="1">CNCM I-4278</strain>
    </source>
</reference>
<dbReference type="AlphaFoldDB" id="A0A9W4XGC4"/>
<gene>
    <name evidence="1" type="ORF">PDIGIT_LOCUS3905</name>
</gene>
<protein>
    <submittedName>
        <fullName evidence="1">Uncharacterized protein</fullName>
    </submittedName>
</protein>
<name>A0A9W4XGC4_9PLEO</name>
<comment type="caution">
    <text evidence="1">The sequence shown here is derived from an EMBL/GenBank/DDBJ whole genome shotgun (WGS) entry which is preliminary data.</text>
</comment>
<keyword evidence="2" id="KW-1185">Reference proteome</keyword>
<sequence>MRNSDCRAGGFSCTCSLRLRWAALAAVVFRSETVWGKRVRHLPLSLVKAIRWVLRGVVRTLSLIDETIELVMWCRNSWDSLLPDVAP</sequence>